<dbReference type="RefSeq" id="WP_322877220.1">
    <property type="nucleotide sequence ID" value="NZ_JAVMIP010000002.1"/>
</dbReference>
<dbReference type="InterPro" id="IPR013123">
    <property type="entry name" value="SpoU_subst-bd"/>
</dbReference>
<evidence type="ECO:0000256" key="2">
    <source>
        <dbReference type="ARBA" id="ARBA00022603"/>
    </source>
</evidence>
<dbReference type="Gene3D" id="3.30.1330.30">
    <property type="match status" value="1"/>
</dbReference>
<gene>
    <name evidence="5" type="ORF">RIF25_03805</name>
</gene>
<dbReference type="InterPro" id="IPR029026">
    <property type="entry name" value="tRNA_m1G_MTases_N"/>
</dbReference>
<dbReference type="GO" id="GO:0005737">
    <property type="term" value="C:cytoplasm"/>
    <property type="evidence" value="ECO:0007669"/>
    <property type="project" value="UniProtKB-ARBA"/>
</dbReference>
<keyword evidence="2 5" id="KW-0489">Methyltransferase</keyword>
<dbReference type="PANTHER" id="PTHR43191:SF2">
    <property type="entry name" value="RRNA METHYLTRANSFERASE 3, MITOCHONDRIAL"/>
    <property type="match status" value="1"/>
</dbReference>
<name>A0AAE4FQY8_9CYAN</name>
<dbReference type="AlphaFoldDB" id="A0AAE4FQY8"/>
<evidence type="ECO:0000259" key="4">
    <source>
        <dbReference type="SMART" id="SM00967"/>
    </source>
</evidence>
<feature type="domain" description="RNA 2-O ribose methyltransferase substrate binding" evidence="4">
    <location>
        <begin position="29"/>
        <end position="103"/>
    </location>
</feature>
<comment type="similarity">
    <text evidence="1">Belongs to the class IV-like SAM-binding methyltransferase superfamily. RNA methyltransferase TrmH family.</text>
</comment>
<evidence type="ECO:0000313" key="6">
    <source>
        <dbReference type="Proteomes" id="UP001268256"/>
    </source>
</evidence>
<dbReference type="Proteomes" id="UP001268256">
    <property type="component" value="Unassembled WGS sequence"/>
</dbReference>
<keyword evidence="6" id="KW-1185">Reference proteome</keyword>
<evidence type="ECO:0000256" key="3">
    <source>
        <dbReference type="ARBA" id="ARBA00022679"/>
    </source>
</evidence>
<dbReference type="CDD" id="cd18095">
    <property type="entry name" value="SpoU-like_rRNA-MTase"/>
    <property type="match status" value="1"/>
</dbReference>
<dbReference type="Pfam" id="PF00588">
    <property type="entry name" value="SpoU_methylase"/>
    <property type="match status" value="1"/>
</dbReference>
<dbReference type="Pfam" id="PF22435">
    <property type="entry name" value="MRM3-like_sub_bind"/>
    <property type="match status" value="1"/>
</dbReference>
<dbReference type="InterPro" id="IPR029064">
    <property type="entry name" value="Ribosomal_eL30-like_sf"/>
</dbReference>
<dbReference type="PANTHER" id="PTHR43191">
    <property type="entry name" value="RRNA METHYLTRANSFERASE 3"/>
    <property type="match status" value="1"/>
</dbReference>
<comment type="caution">
    <text evidence="5">The sequence shown here is derived from an EMBL/GenBank/DDBJ whole genome shotgun (WGS) entry which is preliminary data.</text>
</comment>
<dbReference type="SMART" id="SM00967">
    <property type="entry name" value="SpoU_sub_bind"/>
    <property type="match status" value="1"/>
</dbReference>
<dbReference type="InterPro" id="IPR051259">
    <property type="entry name" value="rRNA_Methyltransferase"/>
</dbReference>
<reference evidence="6" key="1">
    <citation type="submission" date="2023-07" db="EMBL/GenBank/DDBJ databases">
        <authorList>
            <person name="Luz R."/>
            <person name="Cordeiro R."/>
            <person name="Fonseca A."/>
            <person name="Goncalves V."/>
        </authorList>
    </citation>
    <scope>NUCLEOTIDE SEQUENCE [LARGE SCALE GENOMIC DNA]</scope>
    <source>
        <strain evidence="6">BACA0444</strain>
    </source>
</reference>
<dbReference type="GO" id="GO:0032259">
    <property type="term" value="P:methylation"/>
    <property type="evidence" value="ECO:0007669"/>
    <property type="project" value="UniProtKB-KW"/>
</dbReference>
<protein>
    <submittedName>
        <fullName evidence="5">RNA methyltransferase</fullName>
    </submittedName>
</protein>
<sequence length="269" mass="29601">MITSLHNPLVKQCRQLHQGKYRHHHQQLLLEGTHLIMEACAVRYPLLRVYSTPAWQGKNPVLYQHLQEIAEHLESVSEPVLAALATTQTPDGIVAIAPRRPAASLELHSLGLVLEGIQDPGNLGTLIRTAAAAEVEGIYLGPGCVDLEHPKVLRATAGQWFRLGFKQSSDLSQDLAPYQTSSNWQIIATRPSPSSCNYWDLDYCQPTIFLLGSEGQGLSPELRAQASQEVYIPQAPGVESLNVGVAAALLLYEVKRQRRHHAQGIESSD</sequence>
<dbReference type="InterPro" id="IPR053888">
    <property type="entry name" value="MRM3-like_sub_bind"/>
</dbReference>
<dbReference type="EMBL" id="JAVMIP010000002">
    <property type="protein sequence ID" value="MDS3859927.1"/>
    <property type="molecule type" value="Genomic_DNA"/>
</dbReference>
<organism evidence="5 6">
    <name type="scientific">Pseudocalidococcus azoricus BACA0444</name>
    <dbReference type="NCBI Taxonomy" id="2918990"/>
    <lineage>
        <taxon>Bacteria</taxon>
        <taxon>Bacillati</taxon>
        <taxon>Cyanobacteriota</taxon>
        <taxon>Cyanophyceae</taxon>
        <taxon>Acaryochloridales</taxon>
        <taxon>Thermosynechococcaceae</taxon>
        <taxon>Pseudocalidococcus</taxon>
        <taxon>Pseudocalidococcus azoricus</taxon>
    </lineage>
</organism>
<dbReference type="SUPFAM" id="SSF55315">
    <property type="entry name" value="L30e-like"/>
    <property type="match status" value="1"/>
</dbReference>
<dbReference type="GO" id="GO:0008173">
    <property type="term" value="F:RNA methyltransferase activity"/>
    <property type="evidence" value="ECO:0007669"/>
    <property type="project" value="InterPro"/>
</dbReference>
<dbReference type="GO" id="GO:0006396">
    <property type="term" value="P:RNA processing"/>
    <property type="evidence" value="ECO:0007669"/>
    <property type="project" value="InterPro"/>
</dbReference>
<proteinExistence type="inferred from homology"/>
<dbReference type="Gene3D" id="3.40.1280.10">
    <property type="match status" value="1"/>
</dbReference>
<accession>A0AAE4FQY8</accession>
<keyword evidence="3" id="KW-0808">Transferase</keyword>
<evidence type="ECO:0000256" key="1">
    <source>
        <dbReference type="ARBA" id="ARBA00007228"/>
    </source>
</evidence>
<evidence type="ECO:0000313" key="5">
    <source>
        <dbReference type="EMBL" id="MDS3859927.1"/>
    </source>
</evidence>
<dbReference type="InterPro" id="IPR001537">
    <property type="entry name" value="SpoU_MeTrfase"/>
</dbReference>
<dbReference type="GO" id="GO:0003723">
    <property type="term" value="F:RNA binding"/>
    <property type="evidence" value="ECO:0007669"/>
    <property type="project" value="InterPro"/>
</dbReference>
<dbReference type="InterPro" id="IPR029028">
    <property type="entry name" value="Alpha/beta_knot_MTases"/>
</dbReference>
<dbReference type="SUPFAM" id="SSF75217">
    <property type="entry name" value="alpha/beta knot"/>
    <property type="match status" value="1"/>
</dbReference>